<evidence type="ECO:0000256" key="7">
    <source>
        <dbReference type="ARBA" id="ARBA00023002"/>
    </source>
</evidence>
<keyword evidence="5 8" id="KW-0533">Nickel</keyword>
<comment type="cofactor">
    <cofactor evidence="1 8">
        <name>Ni(2+)</name>
        <dbReference type="ChEBI" id="CHEBI:49786"/>
    </cofactor>
</comment>
<feature type="binding site" evidence="8">
    <location>
        <position position="64"/>
    </location>
    <ligand>
        <name>Fe cation</name>
        <dbReference type="ChEBI" id="CHEBI:24875"/>
    </ligand>
</feature>
<evidence type="ECO:0000256" key="2">
    <source>
        <dbReference type="ARBA" id="ARBA00004196"/>
    </source>
</evidence>
<feature type="binding site" evidence="8">
    <location>
        <position position="42"/>
    </location>
    <ligand>
        <name>Mg(2+)</name>
        <dbReference type="ChEBI" id="CHEBI:18420"/>
    </ligand>
</feature>
<feature type="binding site" evidence="8">
    <location>
        <position position="400"/>
    </location>
    <ligand>
        <name>Mg(2+)</name>
        <dbReference type="ChEBI" id="CHEBI:18420"/>
    </ligand>
</feature>
<comment type="caution">
    <text evidence="10">The sequence shown here is derived from an EMBL/GenBank/DDBJ whole genome shotgun (WGS) entry which is preliminary data.</text>
</comment>
<evidence type="ECO:0000313" key="11">
    <source>
        <dbReference type="Proteomes" id="UP000441585"/>
    </source>
</evidence>
<comment type="cofactor">
    <cofactor evidence="8">
        <name>Fe cation</name>
        <dbReference type="ChEBI" id="CHEBI:24875"/>
    </cofactor>
</comment>
<dbReference type="PANTHER" id="PTHR42958:SF2">
    <property type="entry name" value="UPTAKE HYDROGENASE LARGE SUBUNIT"/>
    <property type="match status" value="1"/>
</dbReference>
<dbReference type="AlphaFoldDB" id="A0A6I2M7W1"/>
<organism evidence="10 11">
    <name type="scientific">Metabacillus idriensis</name>
    <dbReference type="NCBI Taxonomy" id="324768"/>
    <lineage>
        <taxon>Bacteria</taxon>
        <taxon>Bacillati</taxon>
        <taxon>Bacillota</taxon>
        <taxon>Bacilli</taxon>
        <taxon>Bacillales</taxon>
        <taxon>Bacillaceae</taxon>
        <taxon>Metabacillus</taxon>
    </lineage>
</organism>
<evidence type="ECO:0000256" key="3">
    <source>
        <dbReference type="ARBA" id="ARBA00009292"/>
    </source>
</evidence>
<evidence type="ECO:0000256" key="8">
    <source>
        <dbReference type="PIRSR" id="PIRSR601501-1"/>
    </source>
</evidence>
<dbReference type="RefSeq" id="WP_154317986.1">
    <property type="nucleotide sequence ID" value="NZ_CAJGAA010000001.1"/>
</dbReference>
<dbReference type="InterPro" id="IPR050867">
    <property type="entry name" value="NiFe/NiFeSe_hydrgnase_LSU"/>
</dbReference>
<feature type="binding site" evidence="8">
    <location>
        <position position="64"/>
    </location>
    <ligand>
        <name>Ni(2+)</name>
        <dbReference type="ChEBI" id="CHEBI:49786"/>
    </ligand>
</feature>
<dbReference type="PANTHER" id="PTHR42958">
    <property type="entry name" value="HYDROGENASE-2 LARGE CHAIN"/>
    <property type="match status" value="1"/>
</dbReference>
<sequence length="468" mass="52789">MSKRIVINPLTRISGFMEIDVLVENNKVADAKTKGNLFRGFEQMLVGRNPFDAVYFTQRICGICSAAHSMASSLALEDALNIEPMEQGRYLRDIIHCCEFLQNHIRHFYQYTVPDYVKIEQNSLFLSDHGDFRLPKAINDRISNHYFDSLAISRSAHQMLAVLGGKAPHNHGVFIGGITAQATAEKVVHIDSILEEIILFIDEKMIPDVYEIARYYPEYFRLGGGYGNLLTYGAFNDYKELGTLYVNPLVSVLGTVEAFNENKITEKIDYSYYTAKESTYGPDAEVPEPDMDKEKAYSWVKAPRYNNLPFEVGPLARLILSGSYSNGISAMDRTIARALEAKKITEIMKILLKKLIPDVDVQKKYELPQTASGKGLVDTTRGALGHWLKIDDKKLSYYQIITPSTWDFSTRDEKGYRGVAEEALIGTPIENLDNPAEIGRILRSFDPCMSCATHVYIPGKQVKTIKVF</sequence>
<accession>A0A6I2M7W1</accession>
<dbReference type="GO" id="GO:0030313">
    <property type="term" value="C:cell envelope"/>
    <property type="evidence" value="ECO:0007669"/>
    <property type="project" value="UniProtKB-SubCell"/>
</dbReference>
<keyword evidence="11" id="KW-1185">Reference proteome</keyword>
<feature type="binding site" evidence="8">
    <location>
        <position position="451"/>
    </location>
    <ligand>
        <name>Fe cation</name>
        <dbReference type="ChEBI" id="CHEBI:24875"/>
    </ligand>
</feature>
<proteinExistence type="inferred from homology"/>
<keyword evidence="7 9" id="KW-0560">Oxidoreductase</keyword>
<evidence type="ECO:0000256" key="4">
    <source>
        <dbReference type="ARBA" id="ARBA00011771"/>
    </source>
</evidence>
<keyword evidence="6 8" id="KW-0479">Metal-binding</keyword>
<comment type="similarity">
    <text evidence="3 9">Belongs to the [NiFe]/[NiFeSe] hydrogenase large subunit family.</text>
</comment>
<dbReference type="PROSITE" id="PS00508">
    <property type="entry name" value="NI_HGENASE_L_2"/>
    <property type="match status" value="1"/>
</dbReference>
<comment type="subunit">
    <text evidence="4">Heterodimer of a large and a small subunit.</text>
</comment>
<feature type="binding site" evidence="8">
    <location>
        <position position="454"/>
    </location>
    <ligand>
        <name>Mg(2+)</name>
        <dbReference type="ChEBI" id="CHEBI:18420"/>
    </ligand>
</feature>
<dbReference type="Proteomes" id="UP000441585">
    <property type="component" value="Unassembled WGS sequence"/>
</dbReference>
<keyword evidence="8" id="KW-0460">Magnesium</keyword>
<evidence type="ECO:0000256" key="6">
    <source>
        <dbReference type="ARBA" id="ARBA00022723"/>
    </source>
</evidence>
<name>A0A6I2M7W1_9BACI</name>
<dbReference type="GO" id="GO:0016151">
    <property type="term" value="F:nickel cation binding"/>
    <property type="evidence" value="ECO:0007669"/>
    <property type="project" value="InterPro"/>
</dbReference>
<feature type="binding site" evidence="8">
    <location>
        <position position="448"/>
    </location>
    <ligand>
        <name>Ni(2+)</name>
        <dbReference type="ChEBI" id="CHEBI:49786"/>
    </ligand>
</feature>
<protein>
    <submittedName>
        <fullName evidence="10">Ni/Fe hydrogenase</fullName>
    </submittedName>
</protein>
<dbReference type="EMBL" id="WKKF01000001">
    <property type="protein sequence ID" value="MRX52956.1"/>
    <property type="molecule type" value="Genomic_DNA"/>
</dbReference>
<reference evidence="10 11" key="1">
    <citation type="submission" date="2019-11" db="EMBL/GenBank/DDBJ databases">
        <title>Bacillus idriensis genome.</title>
        <authorList>
            <person name="Konopka E.N."/>
            <person name="Newman J.D."/>
        </authorList>
    </citation>
    <scope>NUCLEOTIDE SEQUENCE [LARGE SCALE GENOMIC DNA]</scope>
    <source>
        <strain evidence="10 11">DSM 19097</strain>
    </source>
</reference>
<evidence type="ECO:0000256" key="9">
    <source>
        <dbReference type="RuleBase" id="RU003896"/>
    </source>
</evidence>
<gene>
    <name evidence="10" type="ORF">GJU41_03145</name>
</gene>
<dbReference type="InterPro" id="IPR029014">
    <property type="entry name" value="NiFe-Hase_large"/>
</dbReference>
<evidence type="ECO:0000256" key="5">
    <source>
        <dbReference type="ARBA" id="ARBA00022596"/>
    </source>
</evidence>
<dbReference type="InterPro" id="IPR018194">
    <property type="entry name" value="Ni-dep_hyd_lsu_Ni_BS"/>
</dbReference>
<keyword evidence="8" id="KW-0408">Iron</keyword>
<dbReference type="InterPro" id="IPR001501">
    <property type="entry name" value="Ni-dep_hyd_lsu"/>
</dbReference>
<feature type="binding site" evidence="8">
    <location>
        <position position="61"/>
    </location>
    <ligand>
        <name>Ni(2+)</name>
        <dbReference type="ChEBI" id="CHEBI:49786"/>
    </ligand>
</feature>
<comment type="subcellular location">
    <subcellularLocation>
        <location evidence="2">Cell envelope</location>
    </subcellularLocation>
</comment>
<evidence type="ECO:0000256" key="1">
    <source>
        <dbReference type="ARBA" id="ARBA00001967"/>
    </source>
</evidence>
<dbReference type="Pfam" id="PF00374">
    <property type="entry name" value="NiFeSe_Hases"/>
    <property type="match status" value="3"/>
</dbReference>
<dbReference type="GO" id="GO:0008901">
    <property type="term" value="F:ferredoxin hydrogenase activity"/>
    <property type="evidence" value="ECO:0007669"/>
    <property type="project" value="InterPro"/>
</dbReference>
<dbReference type="PROSITE" id="PS00507">
    <property type="entry name" value="NI_HGENASE_L_1"/>
    <property type="match status" value="1"/>
</dbReference>
<dbReference type="Gene3D" id="1.10.645.10">
    <property type="entry name" value="Cytochrome-c3 Hydrogenase, chain B"/>
    <property type="match status" value="1"/>
</dbReference>
<dbReference type="SUPFAM" id="SSF56762">
    <property type="entry name" value="HydB/Nqo4-like"/>
    <property type="match status" value="1"/>
</dbReference>
<evidence type="ECO:0000313" key="10">
    <source>
        <dbReference type="EMBL" id="MRX52956.1"/>
    </source>
</evidence>